<protein>
    <submittedName>
        <fullName evidence="1">Uncharacterized protein</fullName>
    </submittedName>
</protein>
<sequence length="308" mass="35757">MHQEHNIPWNSVASNLQFIRDNKSKTPPRTDLFPRERPLQAKELNHFTRVFTKTITTFAETERTKYPSAKELEQKATLFTSGKLFSDEIRDSHPDYLNAKNQLIENWISRATFTHADDQTGMTITEYQYTTSHGDLADAVKVLIDEGEMETLLMLVHHPQIPVHHLHHLSWGHHFGFSRVAEAAVPAYVYLNVVVAANCTNNCRDLKGYQSLLRLVTDTMDYEAQQEPHWRVLGHMSLPDVPDVLADLSRAKSYMEELFRLLYRYEVIAREFDSDPHLDREVIWSMNQLFGFKIQSLWNGELVVDTFV</sequence>
<dbReference type="Proteomes" id="UP001556367">
    <property type="component" value="Unassembled WGS sequence"/>
</dbReference>
<reference evidence="2" key="1">
    <citation type="submission" date="2024-06" db="EMBL/GenBank/DDBJ databases">
        <title>Multi-omics analyses provide insights into the biosynthesis of the anticancer antibiotic pleurotin in Hohenbuehelia grisea.</title>
        <authorList>
            <person name="Weaver J.A."/>
            <person name="Alberti F."/>
        </authorList>
    </citation>
    <scope>NUCLEOTIDE SEQUENCE [LARGE SCALE GENOMIC DNA]</scope>
    <source>
        <strain evidence="2">T-177</strain>
    </source>
</reference>
<name>A0ABR3JTC6_9AGAR</name>
<evidence type="ECO:0000313" key="2">
    <source>
        <dbReference type="Proteomes" id="UP001556367"/>
    </source>
</evidence>
<organism evidence="1 2">
    <name type="scientific">Hohenbuehelia grisea</name>
    <dbReference type="NCBI Taxonomy" id="104357"/>
    <lineage>
        <taxon>Eukaryota</taxon>
        <taxon>Fungi</taxon>
        <taxon>Dikarya</taxon>
        <taxon>Basidiomycota</taxon>
        <taxon>Agaricomycotina</taxon>
        <taxon>Agaricomycetes</taxon>
        <taxon>Agaricomycetidae</taxon>
        <taxon>Agaricales</taxon>
        <taxon>Pleurotineae</taxon>
        <taxon>Pleurotaceae</taxon>
        <taxon>Hohenbuehelia</taxon>
    </lineage>
</organism>
<evidence type="ECO:0000313" key="1">
    <source>
        <dbReference type="EMBL" id="KAL0958538.1"/>
    </source>
</evidence>
<proteinExistence type="predicted"/>
<accession>A0ABR3JTC6</accession>
<keyword evidence="2" id="KW-1185">Reference proteome</keyword>
<comment type="caution">
    <text evidence="1">The sequence shown here is derived from an EMBL/GenBank/DDBJ whole genome shotgun (WGS) entry which is preliminary data.</text>
</comment>
<dbReference type="EMBL" id="JASNQZ010000004">
    <property type="protein sequence ID" value="KAL0958538.1"/>
    <property type="molecule type" value="Genomic_DNA"/>
</dbReference>
<gene>
    <name evidence="1" type="ORF">HGRIS_000678</name>
</gene>